<keyword evidence="2 6" id="KW-0378">Hydrolase</keyword>
<dbReference type="InterPro" id="IPR012334">
    <property type="entry name" value="Pectin_lyas_fold"/>
</dbReference>
<evidence type="ECO:0000313" key="6">
    <source>
        <dbReference type="EMBL" id="CUO89772.1"/>
    </source>
</evidence>
<dbReference type="SUPFAM" id="SSF51126">
    <property type="entry name" value="Pectin lyase-like"/>
    <property type="match status" value="1"/>
</dbReference>
<comment type="similarity">
    <text evidence="1">Belongs to the pectinesterase family.</text>
</comment>
<dbReference type="GO" id="GO:0042545">
    <property type="term" value="P:cell wall modification"/>
    <property type="evidence" value="ECO:0007669"/>
    <property type="project" value="InterPro"/>
</dbReference>
<proteinExistence type="inferred from homology"/>
<dbReference type="EC" id="3.1.1.11" evidence="6"/>
<dbReference type="Proteomes" id="UP000095517">
    <property type="component" value="Unassembled WGS sequence"/>
</dbReference>
<evidence type="ECO:0000256" key="2">
    <source>
        <dbReference type="ARBA" id="ARBA00022801"/>
    </source>
</evidence>
<feature type="signal peptide" evidence="4">
    <location>
        <begin position="1"/>
        <end position="21"/>
    </location>
</feature>
<feature type="chain" id="PRO_5011113284" evidence="4">
    <location>
        <begin position="22"/>
        <end position="434"/>
    </location>
</feature>
<organism evidence="6 7">
    <name type="scientific">Bacteroides finegoldii</name>
    <dbReference type="NCBI Taxonomy" id="338188"/>
    <lineage>
        <taxon>Bacteria</taxon>
        <taxon>Pseudomonadati</taxon>
        <taxon>Bacteroidota</taxon>
        <taxon>Bacteroidia</taxon>
        <taxon>Bacteroidales</taxon>
        <taxon>Bacteroidaceae</taxon>
        <taxon>Bacteroides</taxon>
    </lineage>
</organism>
<keyword evidence="3" id="KW-0063">Aspartyl esterase</keyword>
<sequence>MKNVVLSLLLLGTYITGYAQVAQSPYQTIVSADGSGNFRTIQAAINAVPDGRTEPWMILLKNGSYNEQVVIPESKPYIHLIGQDREKTIIHLNLNVGGKITGRESEGKRAYWKSSVHNPSSPVYKYEGTVVLVEGDHFYAENISFVNDWGVEAENGPQALAMSSQADCVSFNNCKFRSFQDTWMTANDDLSRHYVKDCWIEGAVDYFYGGGNVLLENCTLYNVRSGAVIVAPAHKNAKYGYAFRDCIIDGNSLASDGRVKLGRPWHNSPKAIYINTTMRIPIAAEGWTDMGTIPGSFAEYNSRDMQGNVLDLSKRKTNYQYKDRASGEIISGKCRATLTKTEAAEYTYENMIPGDDNWNPRGIMEELRAPRNLIYQQGTLTWQPVKNAIGYIIYDGEQIIGTTTATAFPVLKVNYALKVSAVNKSGSQGKKGVL</sequence>
<dbReference type="STRING" id="338188.ERS852397_03054"/>
<dbReference type="Pfam" id="PF01095">
    <property type="entry name" value="Pectinesterase"/>
    <property type="match status" value="2"/>
</dbReference>
<dbReference type="EMBL" id="CYZH01000019">
    <property type="protein sequence ID" value="CUO89772.1"/>
    <property type="molecule type" value="Genomic_DNA"/>
</dbReference>
<dbReference type="PANTHER" id="PTHR31321">
    <property type="entry name" value="ACYL-COA THIOESTER HYDROLASE YBHC-RELATED"/>
    <property type="match status" value="1"/>
</dbReference>
<accession>A0A174IQW0</accession>
<dbReference type="InterPro" id="IPR000070">
    <property type="entry name" value="Pectinesterase_cat"/>
</dbReference>
<dbReference type="AlphaFoldDB" id="A0A174IQW0"/>
<reference evidence="6 7" key="1">
    <citation type="submission" date="2015-09" db="EMBL/GenBank/DDBJ databases">
        <authorList>
            <consortium name="Pathogen Informatics"/>
        </authorList>
    </citation>
    <scope>NUCLEOTIDE SEQUENCE [LARGE SCALE GENOMIC DNA]</scope>
    <source>
        <strain evidence="6 7">2789STDY5608840</strain>
    </source>
</reference>
<protein>
    <submittedName>
        <fullName evidence="6">Pectinesterase</fullName>
        <ecNumber evidence="6">3.1.1.11</ecNumber>
    </submittedName>
</protein>
<dbReference type="GO" id="GO:0030599">
    <property type="term" value="F:pectinesterase activity"/>
    <property type="evidence" value="ECO:0007669"/>
    <property type="project" value="UniProtKB-EC"/>
</dbReference>
<evidence type="ECO:0000259" key="5">
    <source>
        <dbReference type="Pfam" id="PF01095"/>
    </source>
</evidence>
<evidence type="ECO:0000256" key="4">
    <source>
        <dbReference type="SAM" id="SignalP"/>
    </source>
</evidence>
<gene>
    <name evidence="6" type="primary">pemA_2</name>
    <name evidence="6" type="ORF">ERS852397_03054</name>
</gene>
<feature type="domain" description="Pectinesterase catalytic" evidence="5">
    <location>
        <begin position="124"/>
        <end position="290"/>
    </location>
</feature>
<keyword evidence="4" id="KW-0732">Signal</keyword>
<evidence type="ECO:0000256" key="1">
    <source>
        <dbReference type="ARBA" id="ARBA00008891"/>
    </source>
</evidence>
<dbReference type="Gene3D" id="2.160.20.10">
    <property type="entry name" value="Single-stranded right-handed beta-helix, Pectin lyase-like"/>
    <property type="match status" value="1"/>
</dbReference>
<dbReference type="PANTHER" id="PTHR31321:SF57">
    <property type="entry name" value="PECTINESTERASE 53-RELATED"/>
    <property type="match status" value="1"/>
</dbReference>
<dbReference type="InterPro" id="IPR011050">
    <property type="entry name" value="Pectin_lyase_fold/virulence"/>
</dbReference>
<evidence type="ECO:0000256" key="3">
    <source>
        <dbReference type="ARBA" id="ARBA00023085"/>
    </source>
</evidence>
<name>A0A174IQW0_9BACE</name>
<feature type="domain" description="Pectinesterase catalytic" evidence="5">
    <location>
        <begin position="28"/>
        <end position="99"/>
    </location>
</feature>
<evidence type="ECO:0000313" key="7">
    <source>
        <dbReference type="Proteomes" id="UP000095517"/>
    </source>
</evidence>
<dbReference type="RefSeq" id="WP_055279561.1">
    <property type="nucleotide sequence ID" value="NZ_CABIXA010000019.1"/>
</dbReference>